<dbReference type="SMART" id="SM00174">
    <property type="entry name" value="RHO"/>
    <property type="match status" value="1"/>
</dbReference>
<dbReference type="FunFam" id="3.40.50.300:FF:001179">
    <property type="entry name" value="Rho family GTPase"/>
    <property type="match status" value="1"/>
</dbReference>
<evidence type="ECO:0000313" key="8">
    <source>
        <dbReference type="EMBL" id="TVY88862.1"/>
    </source>
</evidence>
<evidence type="ECO:0000259" key="7">
    <source>
        <dbReference type="Pfam" id="PF17111"/>
    </source>
</evidence>
<dbReference type="SMART" id="SM00175">
    <property type="entry name" value="RAB"/>
    <property type="match status" value="1"/>
</dbReference>
<dbReference type="InterPro" id="IPR027417">
    <property type="entry name" value="P-loop_NTPase"/>
</dbReference>
<evidence type="ECO:0000256" key="3">
    <source>
        <dbReference type="ARBA" id="ARBA00022741"/>
    </source>
</evidence>
<sequence length="1054" mass="117089">MDPLSVIAGVIGVLTACVQAGDVLKTFYNASALADAKVRGLLTDVESFTQVLQMMKVTLEREPMQVSMQSTGHIGNHWTNLSICMRDGRNTLDQLREILEKVNKSVSVLDGPRKHLRLRAALDEIYVYQLQIRSYRDTMQLSLQTVILWNQVLARESTDHIVPNLDELHQAIRHMAFDFNDRMAALQGAIETNAENPPSYNSDNNQLLVLTNLRNCVQSAASVVSSASTTLASEHPDQVSLPHGSDFGDVFPPEPGEAMLRWISSNTVYEFAEQDRDSGFQGSRSSNMKKRTAEEVSGSEHSDSDNELEIEIIQALLKRGKAKLGAKDYAGAEKLFRNCLTRTSNGSLVSLHRAPKSKSEIMTLLLDTYLVQEKWSEAQSLLLDMIAIGSRDTSTESGGVLADMLTLVDVLLHKGSYAEALLYGRRALKGYRKLGSKGTSGVEKSLNTLVRVCHLDGNLEDEEEAYSVILSDFLQKQLSNEQGASLSTSTTVRSGELLRQSPSPLHAAKVDQSPPEVMIDAGPSDGNRRLSINEKKKSSSSLREKYVEPQAGIPEPQSQEAQLPLQRRESKKRTPRRLPANRISKQFESSMANLIESSFPKQQETADAVGKDESVDALTPVRKEGVMEWNEKRLAEENSSKQVGSNGENSADTVLIGRRISFNAMREESEDQADEPSTILGQHDQEVETHLSSSISESLVRTPRQEVKFDEGLCMLEDSVSVAKASPDTPDIEGKEVLPLEQNVTTKDLPSIMFESPPAQHQAEVVTPVPHHRYLPRSLPPFRAYSDYTDLSSIDGQPMPTEESELPIAQRSTSVPPVVIPESTSQMENPRLYQRVSQRISSMSLQSSASKQQDRMLVKEVVRRRIVIVGDAAIGKSTLLLMSSKGIWPKAYIPTFFDTYICVVEVDGQEVELELSDTAGLADFDRLRPRSYPDTHAYMICFSIDSPDSLENVEHKWYTEVVHHSYESPFILVGLKKDLRYDSKSIDELQNPDQKQITPEKGHAVAKRILADAYFECSAKTNEGVLEVFEAVTRLALATGKKKKVGGLRRLFGR</sequence>
<dbReference type="Gene3D" id="3.40.50.300">
    <property type="entry name" value="P-loop containing nucleotide triphosphate hydrolases"/>
    <property type="match status" value="1"/>
</dbReference>
<feature type="region of interest" description="Disordered" evidence="5">
    <location>
        <begin position="484"/>
        <end position="585"/>
    </location>
</feature>
<dbReference type="Pfam" id="PF17111">
    <property type="entry name" value="PigL_N"/>
    <property type="match status" value="1"/>
</dbReference>
<dbReference type="PRINTS" id="PR00449">
    <property type="entry name" value="RASTRNSFRMNG"/>
</dbReference>
<dbReference type="GO" id="GO:0007264">
    <property type="term" value="P:small GTPase-mediated signal transduction"/>
    <property type="evidence" value="ECO:0007669"/>
    <property type="project" value="InterPro"/>
</dbReference>
<dbReference type="InterPro" id="IPR001806">
    <property type="entry name" value="Small_GTPase"/>
</dbReference>
<dbReference type="SUPFAM" id="SSF52540">
    <property type="entry name" value="P-loop containing nucleoside triphosphate hydrolases"/>
    <property type="match status" value="1"/>
</dbReference>
<feature type="compositionally biased region" description="Polar residues" evidence="5">
    <location>
        <begin position="484"/>
        <end position="493"/>
    </location>
</feature>
<dbReference type="InterPro" id="IPR011990">
    <property type="entry name" value="TPR-like_helical_dom_sf"/>
</dbReference>
<feature type="compositionally biased region" description="Basic and acidic residues" evidence="5">
    <location>
        <begin position="526"/>
        <end position="547"/>
    </location>
</feature>
<evidence type="ECO:0000256" key="2">
    <source>
        <dbReference type="ARBA" id="ARBA00022481"/>
    </source>
</evidence>
<evidence type="ECO:0000256" key="4">
    <source>
        <dbReference type="ARBA" id="ARBA00023134"/>
    </source>
</evidence>
<dbReference type="GO" id="GO:0003924">
    <property type="term" value="F:GTPase activity"/>
    <property type="evidence" value="ECO:0007669"/>
    <property type="project" value="InterPro"/>
</dbReference>
<keyword evidence="4" id="KW-0342">GTP-binding</keyword>
<dbReference type="PROSITE" id="PS51419">
    <property type="entry name" value="RAB"/>
    <property type="match status" value="1"/>
</dbReference>
<dbReference type="Proteomes" id="UP000315522">
    <property type="component" value="Unassembled WGS sequence"/>
</dbReference>
<keyword evidence="9" id="KW-1185">Reference proteome</keyword>
<gene>
    <name evidence="8" type="primary">rhoA_2</name>
    <name evidence="8" type="ORF">LAWI1_G003969</name>
</gene>
<comment type="similarity">
    <text evidence="1">Belongs to the small GTPase superfamily. Rho family.</text>
</comment>
<comment type="caution">
    <text evidence="8">The sequence shown here is derived from an EMBL/GenBank/DDBJ whole genome shotgun (WGS) entry which is preliminary data.</text>
</comment>
<feature type="compositionally biased region" description="Basic and acidic residues" evidence="5">
    <location>
        <begin position="291"/>
        <end position="304"/>
    </location>
</feature>
<keyword evidence="6" id="KW-0732">Signal</keyword>
<dbReference type="SMART" id="SM00173">
    <property type="entry name" value="RAS"/>
    <property type="match status" value="1"/>
</dbReference>
<dbReference type="InterPro" id="IPR031348">
    <property type="entry name" value="PigL_N"/>
</dbReference>
<dbReference type="NCBIfam" id="TIGR00231">
    <property type="entry name" value="small_GTP"/>
    <property type="match status" value="1"/>
</dbReference>
<dbReference type="Gene3D" id="1.25.40.10">
    <property type="entry name" value="Tetratricopeptide repeat domain"/>
    <property type="match status" value="1"/>
</dbReference>
<feature type="signal peptide" evidence="6">
    <location>
        <begin position="1"/>
        <end position="20"/>
    </location>
</feature>
<dbReference type="PROSITE" id="PS51420">
    <property type="entry name" value="RHO"/>
    <property type="match status" value="1"/>
</dbReference>
<dbReference type="Pfam" id="PF00071">
    <property type="entry name" value="Ras"/>
    <property type="match status" value="1"/>
</dbReference>
<dbReference type="InterPro" id="IPR003578">
    <property type="entry name" value="Small_GTPase_Rho"/>
</dbReference>
<dbReference type="PANTHER" id="PTHR24072">
    <property type="entry name" value="RHO FAMILY GTPASE"/>
    <property type="match status" value="1"/>
</dbReference>
<dbReference type="GO" id="GO:0005525">
    <property type="term" value="F:GTP binding"/>
    <property type="evidence" value="ECO:0007669"/>
    <property type="project" value="UniProtKB-KW"/>
</dbReference>
<evidence type="ECO:0000256" key="5">
    <source>
        <dbReference type="SAM" id="MobiDB-lite"/>
    </source>
</evidence>
<evidence type="ECO:0000256" key="1">
    <source>
        <dbReference type="ARBA" id="ARBA00010142"/>
    </source>
</evidence>
<dbReference type="SUPFAM" id="SSF48452">
    <property type="entry name" value="TPR-like"/>
    <property type="match status" value="1"/>
</dbReference>
<dbReference type="PROSITE" id="PS51421">
    <property type="entry name" value="RAS"/>
    <property type="match status" value="1"/>
</dbReference>
<dbReference type="AlphaFoldDB" id="A0A559M7E9"/>
<keyword evidence="2" id="KW-0488">Methylation</keyword>
<dbReference type="InterPro" id="IPR005225">
    <property type="entry name" value="Small_GTP-bd"/>
</dbReference>
<evidence type="ECO:0000256" key="6">
    <source>
        <dbReference type="SAM" id="SignalP"/>
    </source>
</evidence>
<evidence type="ECO:0000313" key="9">
    <source>
        <dbReference type="Proteomes" id="UP000315522"/>
    </source>
</evidence>
<proteinExistence type="inferred from homology"/>
<reference evidence="8 9" key="1">
    <citation type="submission" date="2018-05" db="EMBL/GenBank/DDBJ databases">
        <title>Genome sequencing and assembly of the regulated plant pathogen Lachnellula willkommii and related sister species for the development of diagnostic species identification markers.</title>
        <authorList>
            <person name="Giroux E."/>
            <person name="Bilodeau G."/>
        </authorList>
    </citation>
    <scope>NUCLEOTIDE SEQUENCE [LARGE SCALE GENOMIC DNA]</scope>
    <source>
        <strain evidence="8 9">CBS 172.35</strain>
    </source>
</reference>
<keyword evidence="3" id="KW-0547">Nucleotide-binding</keyword>
<protein>
    <submittedName>
        <fullName evidence="8">GTP-binding protein</fullName>
    </submittedName>
</protein>
<feature type="domain" description="Azaphilone pigments biosynthesis cluster protein L N-terminal" evidence="7">
    <location>
        <begin position="1"/>
        <end position="213"/>
    </location>
</feature>
<name>A0A559M7E9_9HELO</name>
<dbReference type="EMBL" id="QGML01001518">
    <property type="protein sequence ID" value="TVY88862.1"/>
    <property type="molecule type" value="Genomic_DNA"/>
</dbReference>
<accession>A0A559M7E9</accession>
<organism evidence="8 9">
    <name type="scientific">Lachnellula willkommii</name>
    <dbReference type="NCBI Taxonomy" id="215461"/>
    <lineage>
        <taxon>Eukaryota</taxon>
        <taxon>Fungi</taxon>
        <taxon>Dikarya</taxon>
        <taxon>Ascomycota</taxon>
        <taxon>Pezizomycotina</taxon>
        <taxon>Leotiomycetes</taxon>
        <taxon>Helotiales</taxon>
        <taxon>Lachnaceae</taxon>
        <taxon>Lachnellula</taxon>
    </lineage>
</organism>
<feature type="chain" id="PRO_5021810112" evidence="6">
    <location>
        <begin position="21"/>
        <end position="1054"/>
    </location>
</feature>
<feature type="region of interest" description="Disordered" evidence="5">
    <location>
        <begin position="275"/>
        <end position="304"/>
    </location>
</feature>